<accession>A0A371HPE6</accession>
<dbReference type="Proteomes" id="UP000257109">
    <property type="component" value="Unassembled WGS sequence"/>
</dbReference>
<dbReference type="AlphaFoldDB" id="A0A371HPE6"/>
<keyword evidence="3" id="KW-1185">Reference proteome</keyword>
<feature type="region of interest" description="Disordered" evidence="1">
    <location>
        <begin position="53"/>
        <end position="79"/>
    </location>
</feature>
<sequence length="106" mass="12397">MEDNETIDLMFGTFQTIIDNLRSLDKTYDDYDHMEELWGTLKMKGNRKEIKENKPNIHCSTSKELSKPSRTNPKGPKKTWVPKTMIIPVVDVLNNKKETPIMVPRY</sequence>
<protein>
    <submittedName>
        <fullName evidence="2">Uncharacterized protein</fullName>
    </submittedName>
</protein>
<dbReference type="EMBL" id="QJKJ01002050">
    <property type="protein sequence ID" value="RDY04602.1"/>
    <property type="molecule type" value="Genomic_DNA"/>
</dbReference>
<organism evidence="2 3">
    <name type="scientific">Mucuna pruriens</name>
    <name type="common">Velvet bean</name>
    <name type="synonym">Dolichos pruriens</name>
    <dbReference type="NCBI Taxonomy" id="157652"/>
    <lineage>
        <taxon>Eukaryota</taxon>
        <taxon>Viridiplantae</taxon>
        <taxon>Streptophyta</taxon>
        <taxon>Embryophyta</taxon>
        <taxon>Tracheophyta</taxon>
        <taxon>Spermatophyta</taxon>
        <taxon>Magnoliopsida</taxon>
        <taxon>eudicotyledons</taxon>
        <taxon>Gunneridae</taxon>
        <taxon>Pentapetalae</taxon>
        <taxon>rosids</taxon>
        <taxon>fabids</taxon>
        <taxon>Fabales</taxon>
        <taxon>Fabaceae</taxon>
        <taxon>Papilionoideae</taxon>
        <taxon>50 kb inversion clade</taxon>
        <taxon>NPAAA clade</taxon>
        <taxon>indigoferoid/millettioid clade</taxon>
        <taxon>Phaseoleae</taxon>
        <taxon>Mucuna</taxon>
    </lineage>
</organism>
<evidence type="ECO:0000313" key="2">
    <source>
        <dbReference type="EMBL" id="RDY04602.1"/>
    </source>
</evidence>
<evidence type="ECO:0000256" key="1">
    <source>
        <dbReference type="SAM" id="MobiDB-lite"/>
    </source>
</evidence>
<feature type="compositionally biased region" description="Polar residues" evidence="1">
    <location>
        <begin position="58"/>
        <end position="72"/>
    </location>
</feature>
<proteinExistence type="predicted"/>
<name>A0A371HPE6_MUCPR</name>
<feature type="non-terminal residue" evidence="2">
    <location>
        <position position="1"/>
    </location>
</feature>
<reference evidence="2" key="1">
    <citation type="submission" date="2018-05" db="EMBL/GenBank/DDBJ databases">
        <title>Draft genome of Mucuna pruriens seed.</title>
        <authorList>
            <person name="Nnadi N.E."/>
            <person name="Vos R."/>
            <person name="Hasami M.H."/>
            <person name="Devisetty U.K."/>
            <person name="Aguiy J.C."/>
        </authorList>
    </citation>
    <scope>NUCLEOTIDE SEQUENCE [LARGE SCALE GENOMIC DNA]</scope>
    <source>
        <strain evidence="2">JCA_2017</strain>
    </source>
</reference>
<comment type="caution">
    <text evidence="2">The sequence shown here is derived from an EMBL/GenBank/DDBJ whole genome shotgun (WGS) entry which is preliminary data.</text>
</comment>
<evidence type="ECO:0000313" key="3">
    <source>
        <dbReference type="Proteomes" id="UP000257109"/>
    </source>
</evidence>
<gene>
    <name evidence="2" type="ORF">CR513_11671</name>
</gene>